<evidence type="ECO:0000256" key="1">
    <source>
        <dbReference type="ARBA" id="ARBA00006226"/>
    </source>
</evidence>
<evidence type="ECO:0000313" key="5">
    <source>
        <dbReference type="Proteomes" id="UP000501130"/>
    </source>
</evidence>
<sequence>MTKPFLLTVAARNDLLNIARFTAKRWGNPQRNKYLKQLDDTFRLLARQPEIGIDASGIKPGYRKFVLGSHVIFYRDGSNSKVVVVRVFHHRMDVDSHL</sequence>
<reference evidence="4 5" key="1">
    <citation type="submission" date="2020-05" db="EMBL/GenBank/DDBJ databases">
        <title>Compete genome of Limnobacter sp. SAORIC-580.</title>
        <authorList>
            <person name="Song J."/>
            <person name="Cho J.-C."/>
        </authorList>
    </citation>
    <scope>NUCLEOTIDE SEQUENCE [LARGE SCALE GENOMIC DNA]</scope>
    <source>
        <strain evidence="4 5">SAORIC-580</strain>
    </source>
</reference>
<gene>
    <name evidence="4" type="ORF">HKT17_10015</name>
</gene>
<dbReference type="PANTHER" id="PTHR33755">
    <property type="entry name" value="TOXIN PARE1-RELATED"/>
    <property type="match status" value="1"/>
</dbReference>
<name>A0ABX6N8V5_9BURK</name>
<dbReference type="EMBL" id="CP053084">
    <property type="protein sequence ID" value="QJR30017.1"/>
    <property type="molecule type" value="Genomic_DNA"/>
</dbReference>
<evidence type="ECO:0000256" key="2">
    <source>
        <dbReference type="ARBA" id="ARBA00022649"/>
    </source>
</evidence>
<dbReference type="PANTHER" id="PTHR33755:SF9">
    <property type="entry name" value="TOXIN PARE1"/>
    <property type="match status" value="1"/>
</dbReference>
<dbReference type="Pfam" id="PF05016">
    <property type="entry name" value="ParE_toxin"/>
    <property type="match status" value="1"/>
</dbReference>
<keyword evidence="2" id="KW-1277">Toxin-antitoxin system</keyword>
<dbReference type="Proteomes" id="UP000501130">
    <property type="component" value="Chromosome"/>
</dbReference>
<evidence type="ECO:0000313" key="4">
    <source>
        <dbReference type="EMBL" id="QJR30017.1"/>
    </source>
</evidence>
<dbReference type="PIRSF" id="PIRSF029218">
    <property type="entry name" value="ParE"/>
    <property type="match status" value="1"/>
</dbReference>
<dbReference type="InterPro" id="IPR007712">
    <property type="entry name" value="RelE/ParE_toxin"/>
</dbReference>
<comment type="similarity">
    <text evidence="1 3">Belongs to the RelE toxin family.</text>
</comment>
<keyword evidence="5" id="KW-1185">Reference proteome</keyword>
<protein>
    <recommendedName>
        <fullName evidence="3">Toxin</fullName>
    </recommendedName>
</protein>
<dbReference type="RefSeq" id="WP_171099770.1">
    <property type="nucleotide sequence ID" value="NZ_CP053084.1"/>
</dbReference>
<evidence type="ECO:0000256" key="3">
    <source>
        <dbReference type="PIRNR" id="PIRNR029218"/>
    </source>
</evidence>
<accession>A0ABX6N8V5</accession>
<organism evidence="4 5">
    <name type="scientific">Limnobacter profundi</name>
    <dbReference type="NCBI Taxonomy" id="2732163"/>
    <lineage>
        <taxon>Bacteria</taxon>
        <taxon>Pseudomonadati</taxon>
        <taxon>Pseudomonadota</taxon>
        <taxon>Betaproteobacteria</taxon>
        <taxon>Burkholderiales</taxon>
        <taxon>Burkholderiaceae</taxon>
        <taxon>Limnobacter</taxon>
    </lineage>
</organism>
<dbReference type="InterPro" id="IPR035093">
    <property type="entry name" value="RelE/ParE_toxin_dom_sf"/>
</dbReference>
<dbReference type="InterPro" id="IPR028344">
    <property type="entry name" value="ParE1/4"/>
</dbReference>
<proteinExistence type="inferred from homology"/>
<dbReference type="InterPro" id="IPR051803">
    <property type="entry name" value="TA_system_RelE-like_toxin"/>
</dbReference>
<dbReference type="Gene3D" id="3.30.2310.20">
    <property type="entry name" value="RelE-like"/>
    <property type="match status" value="1"/>
</dbReference>